<dbReference type="EMBL" id="JAUTWS010000173">
    <property type="protein sequence ID" value="MDO9714148.1"/>
    <property type="molecule type" value="Genomic_DNA"/>
</dbReference>
<accession>A0ABT9ED52</accession>
<comment type="caution">
    <text evidence="2">The sequence shown here is derived from an EMBL/GenBank/DDBJ whole genome shotgun (WGS) entry which is preliminary data.</text>
</comment>
<dbReference type="Gene3D" id="1.10.443.10">
    <property type="entry name" value="Intergrase catalytic core"/>
    <property type="match status" value="1"/>
</dbReference>
<dbReference type="InterPro" id="IPR011010">
    <property type="entry name" value="DNA_brk_join_enz"/>
</dbReference>
<dbReference type="RefSeq" id="WP_305108988.1">
    <property type="nucleotide sequence ID" value="NZ_JAUTWS010000173.1"/>
</dbReference>
<evidence type="ECO:0000256" key="1">
    <source>
        <dbReference type="ARBA" id="ARBA00023172"/>
    </source>
</evidence>
<evidence type="ECO:0000313" key="3">
    <source>
        <dbReference type="Proteomes" id="UP001243009"/>
    </source>
</evidence>
<protein>
    <recommendedName>
        <fullName evidence="4">Tyr recombinase domain-containing protein</fullName>
    </recommendedName>
</protein>
<dbReference type="InterPro" id="IPR013762">
    <property type="entry name" value="Integrase-like_cat_sf"/>
</dbReference>
<evidence type="ECO:0008006" key="4">
    <source>
        <dbReference type="Google" id="ProtNLM"/>
    </source>
</evidence>
<keyword evidence="1" id="KW-0233">DNA recombination</keyword>
<gene>
    <name evidence="2" type="ORF">Q7A36_37965</name>
</gene>
<dbReference type="SUPFAM" id="SSF56349">
    <property type="entry name" value="DNA breaking-rejoining enzymes"/>
    <property type="match status" value="1"/>
</dbReference>
<proteinExistence type="predicted"/>
<reference evidence="2 3" key="1">
    <citation type="submission" date="2023-08" db="EMBL/GenBank/DDBJ databases">
        <title>The draft genome sequence of Paracraurococcus sp. LOR1-02.</title>
        <authorList>
            <person name="Kingkaew E."/>
            <person name="Tanasupawat S."/>
        </authorList>
    </citation>
    <scope>NUCLEOTIDE SEQUENCE [LARGE SCALE GENOMIC DNA]</scope>
    <source>
        <strain evidence="2 3">LOR1-02</strain>
    </source>
</reference>
<keyword evidence="3" id="KW-1185">Reference proteome</keyword>
<organism evidence="2 3">
    <name type="scientific">Paracraurococcus lichenis</name>
    <dbReference type="NCBI Taxonomy" id="3064888"/>
    <lineage>
        <taxon>Bacteria</taxon>
        <taxon>Pseudomonadati</taxon>
        <taxon>Pseudomonadota</taxon>
        <taxon>Alphaproteobacteria</taxon>
        <taxon>Acetobacterales</taxon>
        <taxon>Roseomonadaceae</taxon>
        <taxon>Paracraurococcus</taxon>
    </lineage>
</organism>
<sequence length="93" mass="10035">MFRRISKGGRLGEDALTAEAVALVVKADAERAGLRPEEFGGHSLRSGFLTSGADAGASAFKLMEVSRHKSFDALRGYVRRAELLKDHAGETFL</sequence>
<evidence type="ECO:0000313" key="2">
    <source>
        <dbReference type="EMBL" id="MDO9714148.1"/>
    </source>
</evidence>
<name>A0ABT9ED52_9PROT</name>
<dbReference type="Proteomes" id="UP001243009">
    <property type="component" value="Unassembled WGS sequence"/>
</dbReference>